<name>A0AAD9WRE7_9ROSI</name>
<evidence type="ECO:0000313" key="3">
    <source>
        <dbReference type="EMBL" id="KAK2640904.1"/>
    </source>
</evidence>
<dbReference type="PANTHER" id="PTHR35480:SF1">
    <property type="entry name" value="MATERNAL EFFECT EMBRYO ARREST 22"/>
    <property type="match status" value="1"/>
</dbReference>
<proteinExistence type="predicted"/>
<dbReference type="PANTHER" id="PTHR35480">
    <property type="entry name" value="MATERNAL EFFECT EMBRYO ARREST 22"/>
    <property type="match status" value="1"/>
</dbReference>
<evidence type="ECO:0000313" key="4">
    <source>
        <dbReference type="Proteomes" id="UP001280121"/>
    </source>
</evidence>
<evidence type="ECO:0000256" key="1">
    <source>
        <dbReference type="SAM" id="Coils"/>
    </source>
</evidence>
<protein>
    <submittedName>
        <fullName evidence="3">Uncharacterized protein</fullName>
    </submittedName>
</protein>
<evidence type="ECO:0000256" key="2">
    <source>
        <dbReference type="SAM" id="MobiDB-lite"/>
    </source>
</evidence>
<reference evidence="3" key="1">
    <citation type="journal article" date="2023" name="Plant J.">
        <title>Genome sequences and population genomics provide insights into the demographic history, inbreeding, and mutation load of two 'living fossil' tree species of Dipteronia.</title>
        <authorList>
            <person name="Feng Y."/>
            <person name="Comes H.P."/>
            <person name="Chen J."/>
            <person name="Zhu S."/>
            <person name="Lu R."/>
            <person name="Zhang X."/>
            <person name="Li P."/>
            <person name="Qiu J."/>
            <person name="Olsen K.M."/>
            <person name="Qiu Y."/>
        </authorList>
    </citation>
    <scope>NUCLEOTIDE SEQUENCE</scope>
    <source>
        <strain evidence="3">KIB01</strain>
    </source>
</reference>
<feature type="coiled-coil region" evidence="1">
    <location>
        <begin position="143"/>
        <end position="210"/>
    </location>
</feature>
<accession>A0AAD9WRE7</accession>
<keyword evidence="4" id="KW-1185">Reference proteome</keyword>
<dbReference type="AlphaFoldDB" id="A0AAD9WRE7"/>
<gene>
    <name evidence="3" type="ORF">Ddye_022667</name>
</gene>
<comment type="caution">
    <text evidence="3">The sequence shown here is derived from an EMBL/GenBank/DDBJ whole genome shotgun (WGS) entry which is preliminary data.</text>
</comment>
<feature type="region of interest" description="Disordered" evidence="2">
    <location>
        <begin position="1"/>
        <end position="24"/>
    </location>
</feature>
<dbReference type="Proteomes" id="UP001280121">
    <property type="component" value="Unassembled WGS sequence"/>
</dbReference>
<organism evidence="3 4">
    <name type="scientific">Dipteronia dyeriana</name>
    <dbReference type="NCBI Taxonomy" id="168575"/>
    <lineage>
        <taxon>Eukaryota</taxon>
        <taxon>Viridiplantae</taxon>
        <taxon>Streptophyta</taxon>
        <taxon>Embryophyta</taxon>
        <taxon>Tracheophyta</taxon>
        <taxon>Spermatophyta</taxon>
        <taxon>Magnoliopsida</taxon>
        <taxon>eudicotyledons</taxon>
        <taxon>Gunneridae</taxon>
        <taxon>Pentapetalae</taxon>
        <taxon>rosids</taxon>
        <taxon>malvids</taxon>
        <taxon>Sapindales</taxon>
        <taxon>Sapindaceae</taxon>
        <taxon>Hippocastanoideae</taxon>
        <taxon>Acereae</taxon>
        <taxon>Dipteronia</taxon>
    </lineage>
</organism>
<sequence>MAKAKEQGRLAEANRKQAEEEKCRAENFSQQLEEARGRNEKLQKKMHELVRSRYSSETLGGKPNKTINAEFSKMDLGIEVGRRVGSQTELVLIPVEQSKRSEVEKQKAISKKKLAEIEMDKSHDYRKLADLSQKKAIEEKYRADQLSQQLEEARGRIDELQKRIHDLLSSRKLVEASAVSPEKYSNIVKVKDLKKQLKFEKIRVKHAKEVAKLEKSRNSILQQELGRLKLDFVQFIHRLDVLDKCFSTDAECIGYSGKEKVMDHSDMQMLKLKEKLFGLEPFQMFLPREKELSKPCSTAITGSGTPRQTIHHIAPVLPLPGANCSESISGIDSKDSKLESLLGGSSRKILQSSAINSISASFSDGQLMGSQERGAFSVTTSSKMIEESLNAQPTNSSMPGEVERMRCNGNLAVVAENSVRSPPKIGVGSVGGLSRKRKRIVDAIESIELLRKLHLQMEEKMSDLHDMLNRQVEKYSKDAKYKVSNHQDNSYFKQDKLHKKRKTSHRESVGIRNLLNSNESKKTAKTDAKVHEDAIISIQASEHATDLIGFAETCAEGIRDSVINNHETMVNFEEVAIGDYMKLLDLDNPAEEECYKTAMEMPLSPTLPEIYFQGGEIVDVDIIKPLQQDRFYGCLSNEKENSGPPYCSDFINVEINSNELKYDVSGTSHCSSLHENEGPVDSLKRQGIDQNGFHCTVQAGKVCDHQAQDFGMEMVISDLRGSKDKGVKMLEIALGTAHKNIINHLIVSHDIEDSNSVCRIFCATRTCMARCSLASEKGSVLQKILLALKMEENLLSMEKACVFLSLLLVNFSTAAVGKSGNFLNSAFILCLDSFHGDFCAAMSDAEARNVFDKLCLDELLRLIENFLMEGRVMKYSEESSQSPTDCNSKINIVLDGVNTILSSEAASADQLVAGSIILASICAATDHIGFICEASYNIFRMHRCDLSLVLTILHIFAYLGREKFFTLREHNLTMTLLKSMVTCIERRSSSVAETACPSSAHQVRAEFHPCTKCPFSKDAVSVDIAISLLLKKLQSYAQSGTMNALSHKDQAEQSCLDLCCVFGKSCNKCEISAFQSDSVVNITSCHFYDALSLVELLAYNMSWDWTCTAIFSELLRMLESPLQESFTVAVVILLGQLGRIGVDACGYEDKEVGSLRNKLSAFLMGDTTIVAALPVQIAIVTALLGLLPLDFEQIVEINAKHPIINSQSVPADCVRKWFSLLSKKQQVLSSSLLQSLGVVKNRI</sequence>
<dbReference type="EMBL" id="JANJYI010000007">
    <property type="protein sequence ID" value="KAK2640904.1"/>
    <property type="molecule type" value="Genomic_DNA"/>
</dbReference>
<keyword evidence="1" id="KW-0175">Coiled coil</keyword>